<dbReference type="InterPro" id="IPR056546">
    <property type="entry name" value="MreB_MamK-like"/>
</dbReference>
<comment type="subcellular location">
    <subcellularLocation>
        <location evidence="1">Cytoplasm</location>
    </subcellularLocation>
</comment>
<evidence type="ECO:0000256" key="5">
    <source>
        <dbReference type="ARBA" id="ARBA00022960"/>
    </source>
</evidence>
<dbReference type="SUPFAM" id="SSF53067">
    <property type="entry name" value="Actin-like ATPase domain"/>
    <property type="match status" value="2"/>
</dbReference>
<reference evidence="7 8" key="1">
    <citation type="submission" date="2020-08" db="EMBL/GenBank/DDBJ databases">
        <title>Genome public.</title>
        <authorList>
            <person name="Liu C."/>
            <person name="Sun Q."/>
        </authorList>
    </citation>
    <scope>NUCLEOTIDE SEQUENCE [LARGE SCALE GENOMIC DNA]</scope>
    <source>
        <strain evidence="7 8">NSJ-46</strain>
    </source>
</reference>
<evidence type="ECO:0000256" key="4">
    <source>
        <dbReference type="ARBA" id="ARBA00022840"/>
    </source>
</evidence>
<dbReference type="InterPro" id="IPR004753">
    <property type="entry name" value="MreB"/>
</dbReference>
<evidence type="ECO:0000256" key="2">
    <source>
        <dbReference type="ARBA" id="ARBA00022490"/>
    </source>
</evidence>
<dbReference type="Gene3D" id="3.30.420.40">
    <property type="match status" value="2"/>
</dbReference>
<dbReference type="PRINTS" id="PR01652">
    <property type="entry name" value="SHAPEPROTEIN"/>
</dbReference>
<protein>
    <submittedName>
        <fullName evidence="7">Rod shape-determining protein</fullName>
    </submittedName>
</protein>
<keyword evidence="2" id="KW-0963">Cytoplasm</keyword>
<dbReference type="PANTHER" id="PTHR42749:SF1">
    <property type="entry name" value="CELL SHAPE-DETERMINING PROTEIN MREB"/>
    <property type="match status" value="1"/>
</dbReference>
<gene>
    <name evidence="7" type="ORF">H8716_04050</name>
</gene>
<dbReference type="RefSeq" id="WP_249307246.1">
    <property type="nucleotide sequence ID" value="NZ_JACRSZ010000003.1"/>
</dbReference>
<evidence type="ECO:0000256" key="6">
    <source>
        <dbReference type="ARBA" id="ARBA00023458"/>
    </source>
</evidence>
<keyword evidence="3" id="KW-0547">Nucleotide-binding</keyword>
<evidence type="ECO:0000256" key="1">
    <source>
        <dbReference type="ARBA" id="ARBA00004496"/>
    </source>
</evidence>
<accession>A0ABR7N7Z0</accession>
<dbReference type="EMBL" id="JACRSZ010000003">
    <property type="protein sequence ID" value="MBC8572260.1"/>
    <property type="molecule type" value="Genomic_DNA"/>
</dbReference>
<dbReference type="Proteomes" id="UP000657421">
    <property type="component" value="Unassembled WGS sequence"/>
</dbReference>
<dbReference type="Pfam" id="PF06723">
    <property type="entry name" value="MreB_Mbl"/>
    <property type="match status" value="1"/>
</dbReference>
<name>A0ABR7N7Z0_9FIRM</name>
<comment type="caution">
    <text evidence="7">The sequence shown here is derived from an EMBL/GenBank/DDBJ whole genome shotgun (WGS) entry which is preliminary data.</text>
</comment>
<sequence>MAFNHALGIDFGTDTIKICDKKNRITVCEKNMIAIRDEKSIIAIGDYAYEMYEKTPANVKAGSPMAHGAIAEAQNAGIVLSHLLKKHKSILSGRPAIFIAVPRDLSAVEKRAYYTVLSGIVPENKIYLVDKGIADNLGVGVSMDSPRASMLVNMGAGTTEVSVVAGGKILMSKTLQTGGDQLDEDIITMCRRMYHIHIGKKTAVSLKTTLAYAGDGPANSMIVYGISTVSGHPITAEVTSMAVSMCMERTIQSVAEELRGMIDRLPPQFHQDILEAGFCLIGGCAMIFNLSDYFRRQVRVPVSVVSEPGLTTMRGIQVIMNQKDLVKNYTYSLRDLTASFI</sequence>
<evidence type="ECO:0000313" key="8">
    <source>
        <dbReference type="Proteomes" id="UP000657421"/>
    </source>
</evidence>
<organism evidence="7 8">
    <name type="scientific">Jingyaoa shaoxingensis</name>
    <dbReference type="NCBI Taxonomy" id="2763671"/>
    <lineage>
        <taxon>Bacteria</taxon>
        <taxon>Bacillati</taxon>
        <taxon>Bacillota</taxon>
        <taxon>Clostridia</taxon>
        <taxon>Lachnospirales</taxon>
        <taxon>Lachnospiraceae</taxon>
        <taxon>Jingyaoa</taxon>
    </lineage>
</organism>
<keyword evidence="4" id="KW-0067">ATP-binding</keyword>
<keyword evidence="5" id="KW-0133">Cell shape</keyword>
<proteinExistence type="inferred from homology"/>
<dbReference type="PANTHER" id="PTHR42749">
    <property type="entry name" value="CELL SHAPE-DETERMINING PROTEIN MREB"/>
    <property type="match status" value="1"/>
</dbReference>
<comment type="similarity">
    <text evidence="6">Belongs to the FtsA/MreB family.</text>
</comment>
<evidence type="ECO:0000256" key="3">
    <source>
        <dbReference type="ARBA" id="ARBA00022741"/>
    </source>
</evidence>
<keyword evidence="8" id="KW-1185">Reference proteome</keyword>
<evidence type="ECO:0000313" key="7">
    <source>
        <dbReference type="EMBL" id="MBC8572260.1"/>
    </source>
</evidence>
<dbReference type="InterPro" id="IPR043129">
    <property type="entry name" value="ATPase_NBD"/>
</dbReference>